<dbReference type="GO" id="GO:0020037">
    <property type="term" value="F:heme binding"/>
    <property type="evidence" value="ECO:0007669"/>
    <property type="project" value="InterPro"/>
</dbReference>
<evidence type="ECO:0000256" key="4">
    <source>
        <dbReference type="ARBA" id="ARBA00023004"/>
    </source>
</evidence>
<accession>A0AAJ0H5Z9</accession>
<dbReference type="PRINTS" id="PR00463">
    <property type="entry name" value="EP450I"/>
</dbReference>
<keyword evidence="6" id="KW-0472">Membrane</keyword>
<organism evidence="7 8">
    <name type="scientific">Lasiosphaeria hispida</name>
    <dbReference type="NCBI Taxonomy" id="260671"/>
    <lineage>
        <taxon>Eukaryota</taxon>
        <taxon>Fungi</taxon>
        <taxon>Dikarya</taxon>
        <taxon>Ascomycota</taxon>
        <taxon>Pezizomycotina</taxon>
        <taxon>Sordariomycetes</taxon>
        <taxon>Sordariomycetidae</taxon>
        <taxon>Sordariales</taxon>
        <taxon>Lasiosphaeriaceae</taxon>
        <taxon>Lasiosphaeria</taxon>
    </lineage>
</organism>
<keyword evidence="8" id="KW-1185">Reference proteome</keyword>
<comment type="similarity">
    <text evidence="1">Belongs to the cytochrome P450 family.</text>
</comment>
<evidence type="ECO:0000256" key="2">
    <source>
        <dbReference type="ARBA" id="ARBA00022617"/>
    </source>
</evidence>
<keyword evidence="4 5" id="KW-0408">Iron</keyword>
<comment type="cofactor">
    <cofactor evidence="5">
        <name>heme</name>
        <dbReference type="ChEBI" id="CHEBI:30413"/>
    </cofactor>
</comment>
<dbReference type="GO" id="GO:0005506">
    <property type="term" value="F:iron ion binding"/>
    <property type="evidence" value="ECO:0007669"/>
    <property type="project" value="InterPro"/>
</dbReference>
<evidence type="ECO:0000313" key="7">
    <source>
        <dbReference type="EMBL" id="KAK3339913.1"/>
    </source>
</evidence>
<keyword evidence="2 5" id="KW-0349">Heme</keyword>
<gene>
    <name evidence="7" type="ORF">B0T25DRAFT_594550</name>
</gene>
<dbReference type="InterPro" id="IPR036396">
    <property type="entry name" value="Cyt_P450_sf"/>
</dbReference>
<dbReference type="Pfam" id="PF00067">
    <property type="entry name" value="p450"/>
    <property type="match status" value="1"/>
</dbReference>
<dbReference type="AlphaFoldDB" id="A0AAJ0H5Z9"/>
<evidence type="ECO:0000256" key="1">
    <source>
        <dbReference type="ARBA" id="ARBA00010617"/>
    </source>
</evidence>
<keyword evidence="6" id="KW-0812">Transmembrane</keyword>
<dbReference type="Proteomes" id="UP001275084">
    <property type="component" value="Unassembled WGS sequence"/>
</dbReference>
<comment type="caution">
    <text evidence="7">The sequence shown here is derived from an EMBL/GenBank/DDBJ whole genome shotgun (WGS) entry which is preliminary data.</text>
</comment>
<evidence type="ECO:0000256" key="3">
    <source>
        <dbReference type="ARBA" id="ARBA00022723"/>
    </source>
</evidence>
<dbReference type="EMBL" id="JAUIQD010000009">
    <property type="protein sequence ID" value="KAK3339913.1"/>
    <property type="molecule type" value="Genomic_DNA"/>
</dbReference>
<dbReference type="PANTHER" id="PTHR24305:SF166">
    <property type="entry name" value="CYTOCHROME P450 12A4, MITOCHONDRIAL-RELATED"/>
    <property type="match status" value="1"/>
</dbReference>
<evidence type="ECO:0000256" key="5">
    <source>
        <dbReference type="PIRSR" id="PIRSR602401-1"/>
    </source>
</evidence>
<dbReference type="InterPro" id="IPR050121">
    <property type="entry name" value="Cytochrome_P450_monoxygenase"/>
</dbReference>
<dbReference type="GO" id="GO:0004497">
    <property type="term" value="F:monooxygenase activity"/>
    <property type="evidence" value="ECO:0007669"/>
    <property type="project" value="InterPro"/>
</dbReference>
<sequence>MTAVKTLAAILCAIVLRAIYTLWIYPYFFSPLRHLPSPNSHHFLIGQALNQSRSGDPNQPFVSWAKKWPESEMVRYFSFFNTETILVTGLDAFRDVLSARTYSFVKPPFYVRLLMPLVGKGLFFSEGEEHKTQRRLMGVPFSLTKLKLLLPVFQKKAEELSSYFDKQIETRDGIIETVGTFTSLTLDIIAIATLGVELHNLEESTRFHECYQQVFNPAPVGQVLFVLDSILPVRWIPIEANRQFKRATKELRELVREIVRQRVKDVTERGKGIINDTGRRDLLTYMIEETYTTDNPWDEDELMGHILNMLSAGHETTASALQWATHALVKFPDAQHCLRAEVFEMLKKSPTPGYSDIESLQYLDKFCREVLRNWCPSIISYRYTADDVVVGGVLVPKGTTITLMPAVIHHNPGIWGDDADEFKPERWEQNTRDPHAFATFFQGPRQCIGRGFSLLEFKIILVEMVRKFSFEDAEVGEELVLVNPSNVLWPRKAWVKVGRLE</sequence>
<reference evidence="7" key="1">
    <citation type="journal article" date="2023" name="Mol. Phylogenet. Evol.">
        <title>Genome-scale phylogeny and comparative genomics of the fungal order Sordariales.</title>
        <authorList>
            <person name="Hensen N."/>
            <person name="Bonometti L."/>
            <person name="Westerberg I."/>
            <person name="Brannstrom I.O."/>
            <person name="Guillou S."/>
            <person name="Cros-Aarteil S."/>
            <person name="Calhoun S."/>
            <person name="Haridas S."/>
            <person name="Kuo A."/>
            <person name="Mondo S."/>
            <person name="Pangilinan J."/>
            <person name="Riley R."/>
            <person name="LaButti K."/>
            <person name="Andreopoulos B."/>
            <person name="Lipzen A."/>
            <person name="Chen C."/>
            <person name="Yan M."/>
            <person name="Daum C."/>
            <person name="Ng V."/>
            <person name="Clum A."/>
            <person name="Steindorff A."/>
            <person name="Ohm R.A."/>
            <person name="Martin F."/>
            <person name="Silar P."/>
            <person name="Natvig D.O."/>
            <person name="Lalanne C."/>
            <person name="Gautier V."/>
            <person name="Ament-Velasquez S.L."/>
            <person name="Kruys A."/>
            <person name="Hutchinson M.I."/>
            <person name="Powell A.J."/>
            <person name="Barry K."/>
            <person name="Miller A.N."/>
            <person name="Grigoriev I.V."/>
            <person name="Debuchy R."/>
            <person name="Gladieux P."/>
            <person name="Hiltunen Thoren M."/>
            <person name="Johannesson H."/>
        </authorList>
    </citation>
    <scope>NUCLEOTIDE SEQUENCE</scope>
    <source>
        <strain evidence="7">CBS 955.72</strain>
    </source>
</reference>
<feature type="binding site" description="axial binding residue" evidence="5">
    <location>
        <position position="447"/>
    </location>
    <ligand>
        <name>heme</name>
        <dbReference type="ChEBI" id="CHEBI:30413"/>
    </ligand>
    <ligandPart>
        <name>Fe</name>
        <dbReference type="ChEBI" id="CHEBI:18248"/>
    </ligandPart>
</feature>
<keyword evidence="6" id="KW-1133">Transmembrane helix</keyword>
<dbReference type="SUPFAM" id="SSF48264">
    <property type="entry name" value="Cytochrome P450"/>
    <property type="match status" value="1"/>
</dbReference>
<dbReference type="GO" id="GO:0016705">
    <property type="term" value="F:oxidoreductase activity, acting on paired donors, with incorporation or reduction of molecular oxygen"/>
    <property type="evidence" value="ECO:0007669"/>
    <property type="project" value="InterPro"/>
</dbReference>
<reference evidence="7" key="2">
    <citation type="submission" date="2023-06" db="EMBL/GenBank/DDBJ databases">
        <authorList>
            <consortium name="Lawrence Berkeley National Laboratory"/>
            <person name="Haridas S."/>
            <person name="Hensen N."/>
            <person name="Bonometti L."/>
            <person name="Westerberg I."/>
            <person name="Brannstrom I.O."/>
            <person name="Guillou S."/>
            <person name="Cros-Aarteil S."/>
            <person name="Calhoun S."/>
            <person name="Kuo A."/>
            <person name="Mondo S."/>
            <person name="Pangilinan J."/>
            <person name="Riley R."/>
            <person name="Labutti K."/>
            <person name="Andreopoulos B."/>
            <person name="Lipzen A."/>
            <person name="Chen C."/>
            <person name="Yanf M."/>
            <person name="Daum C."/>
            <person name="Ng V."/>
            <person name="Clum A."/>
            <person name="Steindorff A."/>
            <person name="Ohm R."/>
            <person name="Martin F."/>
            <person name="Silar P."/>
            <person name="Natvig D."/>
            <person name="Lalanne C."/>
            <person name="Gautier V."/>
            <person name="Ament-Velasquez S.L."/>
            <person name="Kruys A."/>
            <person name="Hutchinson M.I."/>
            <person name="Powell A.J."/>
            <person name="Barry K."/>
            <person name="Miller A.N."/>
            <person name="Grigoriev I.V."/>
            <person name="Debuchy R."/>
            <person name="Gladieux P."/>
            <person name="Thoren M.H."/>
            <person name="Johannesson H."/>
        </authorList>
    </citation>
    <scope>NUCLEOTIDE SEQUENCE</scope>
    <source>
        <strain evidence="7">CBS 955.72</strain>
    </source>
</reference>
<dbReference type="Gene3D" id="1.10.630.10">
    <property type="entry name" value="Cytochrome P450"/>
    <property type="match status" value="1"/>
</dbReference>
<dbReference type="InterPro" id="IPR002401">
    <property type="entry name" value="Cyt_P450_E_grp-I"/>
</dbReference>
<dbReference type="PANTHER" id="PTHR24305">
    <property type="entry name" value="CYTOCHROME P450"/>
    <property type="match status" value="1"/>
</dbReference>
<dbReference type="InterPro" id="IPR001128">
    <property type="entry name" value="Cyt_P450"/>
</dbReference>
<proteinExistence type="inferred from homology"/>
<name>A0AAJ0H5Z9_9PEZI</name>
<evidence type="ECO:0000256" key="6">
    <source>
        <dbReference type="SAM" id="Phobius"/>
    </source>
</evidence>
<protein>
    <submittedName>
        <fullName evidence="7">Cytochrome P450</fullName>
    </submittedName>
</protein>
<feature type="transmembrane region" description="Helical" evidence="6">
    <location>
        <begin position="7"/>
        <end position="28"/>
    </location>
</feature>
<dbReference type="PRINTS" id="PR00385">
    <property type="entry name" value="P450"/>
</dbReference>
<keyword evidence="3 5" id="KW-0479">Metal-binding</keyword>
<evidence type="ECO:0000313" key="8">
    <source>
        <dbReference type="Proteomes" id="UP001275084"/>
    </source>
</evidence>